<name>A7ST00_NEMVE</name>
<feature type="transmembrane region" description="Helical" evidence="1">
    <location>
        <begin position="24"/>
        <end position="46"/>
    </location>
</feature>
<dbReference type="OMA" id="SENDWIX"/>
<gene>
    <name evidence="2" type="ORF">NEMVEDRAFT_v1g247228</name>
</gene>
<reference evidence="2 3" key="1">
    <citation type="journal article" date="2007" name="Science">
        <title>Sea anemone genome reveals ancestral eumetazoan gene repertoire and genomic organization.</title>
        <authorList>
            <person name="Putnam N.H."/>
            <person name="Srivastava M."/>
            <person name="Hellsten U."/>
            <person name="Dirks B."/>
            <person name="Chapman J."/>
            <person name="Salamov A."/>
            <person name="Terry A."/>
            <person name="Shapiro H."/>
            <person name="Lindquist E."/>
            <person name="Kapitonov V.V."/>
            <person name="Jurka J."/>
            <person name="Genikhovich G."/>
            <person name="Grigoriev I.V."/>
            <person name="Lucas S.M."/>
            <person name="Steele R.E."/>
            <person name="Finnerty J.R."/>
            <person name="Technau U."/>
            <person name="Martindale M.Q."/>
            <person name="Rokhsar D.S."/>
        </authorList>
    </citation>
    <scope>NUCLEOTIDE SEQUENCE [LARGE SCALE GENOMIC DNA]</scope>
    <source>
        <strain evidence="3">CH2 X CH6</strain>
    </source>
</reference>
<dbReference type="HOGENOM" id="CLU_960764_0_0_1"/>
<evidence type="ECO:0000313" key="3">
    <source>
        <dbReference type="Proteomes" id="UP000001593"/>
    </source>
</evidence>
<dbReference type="Proteomes" id="UP000001593">
    <property type="component" value="Unassembled WGS sequence"/>
</dbReference>
<organism evidence="2 3">
    <name type="scientific">Nematostella vectensis</name>
    <name type="common">Starlet sea anemone</name>
    <dbReference type="NCBI Taxonomy" id="45351"/>
    <lineage>
        <taxon>Eukaryota</taxon>
        <taxon>Metazoa</taxon>
        <taxon>Cnidaria</taxon>
        <taxon>Anthozoa</taxon>
        <taxon>Hexacorallia</taxon>
        <taxon>Actiniaria</taxon>
        <taxon>Edwardsiidae</taxon>
        <taxon>Nematostella</taxon>
    </lineage>
</organism>
<keyword evidence="1" id="KW-0472">Membrane</keyword>
<dbReference type="AlphaFoldDB" id="A7ST00"/>
<accession>A7ST00</accession>
<protein>
    <submittedName>
        <fullName evidence="2">Uncharacterized protein</fullName>
    </submittedName>
</protein>
<evidence type="ECO:0000313" key="2">
    <source>
        <dbReference type="EMBL" id="EDO33169.1"/>
    </source>
</evidence>
<evidence type="ECO:0000256" key="1">
    <source>
        <dbReference type="SAM" id="Phobius"/>
    </source>
</evidence>
<proteinExistence type="predicted"/>
<dbReference type="InParanoid" id="A7ST00"/>
<dbReference type="EMBL" id="DS469786">
    <property type="protein sequence ID" value="EDO33169.1"/>
    <property type="molecule type" value="Genomic_DNA"/>
</dbReference>
<keyword evidence="1" id="KW-0812">Transmembrane</keyword>
<sequence>MKETKYAKFSDSIDHRVKVFRWPFWLLPLLFLCLILVLGLFIFITLHSTGRFCLFHCEQQKIDDGGLIAPSLEDSEAGNPDRHGMNPLHKRKDNKTVSELINIKGKITLPKSNMLTTVPTNSQLRVDFEDTSIADASTVKICHTIVGLSSYKKSVPIEYSIECERPKHPHFSYSVSAVFNIGWSPVKGNNEWLRKGDYFTDTVYNVDLTKEGTVKTLGESINNPVNFEEFSVFENLLAFKLCMEDEAPQANIPHDEVKPFKSCFGYQWCTEYNSGSYLNWIVYNTSIFQK</sequence>
<keyword evidence="1" id="KW-1133">Transmembrane helix</keyword>
<keyword evidence="3" id="KW-1185">Reference proteome</keyword>